<dbReference type="SUPFAM" id="SSF52540">
    <property type="entry name" value="P-loop containing nucleoside triphosphate hydrolases"/>
    <property type="match status" value="1"/>
</dbReference>
<dbReference type="PANTHER" id="PTHR42794:SF1">
    <property type="entry name" value="HEMIN IMPORT ATP-BINDING PROTEIN HMUV"/>
    <property type="match status" value="1"/>
</dbReference>
<dbReference type="Gene3D" id="3.40.50.300">
    <property type="entry name" value="P-loop containing nucleotide triphosphate hydrolases"/>
    <property type="match status" value="1"/>
</dbReference>
<dbReference type="STRING" id="1121442.SAMN02745702_01467"/>
<keyword evidence="3 7" id="KW-0067">ATP-binding</keyword>
<proteinExistence type="predicted"/>
<feature type="domain" description="ABC transporter" evidence="6">
    <location>
        <begin position="2"/>
        <end position="242"/>
    </location>
</feature>
<dbReference type="SMART" id="SM00382">
    <property type="entry name" value="AAA"/>
    <property type="match status" value="1"/>
</dbReference>
<dbReference type="FunFam" id="3.40.50.300:FF:000134">
    <property type="entry name" value="Iron-enterobactin ABC transporter ATP-binding protein"/>
    <property type="match status" value="1"/>
</dbReference>
<organism evidence="7 8">
    <name type="scientific">Desulfobaculum bizertense DSM 18034</name>
    <dbReference type="NCBI Taxonomy" id="1121442"/>
    <lineage>
        <taxon>Bacteria</taxon>
        <taxon>Pseudomonadati</taxon>
        <taxon>Thermodesulfobacteriota</taxon>
        <taxon>Desulfovibrionia</taxon>
        <taxon>Desulfovibrionales</taxon>
        <taxon>Desulfovibrionaceae</taxon>
        <taxon>Desulfobaculum</taxon>
    </lineage>
</organism>
<keyword evidence="4" id="KW-1278">Translocase</keyword>
<evidence type="ECO:0000256" key="5">
    <source>
        <dbReference type="ARBA" id="ARBA00037066"/>
    </source>
</evidence>
<evidence type="ECO:0000256" key="4">
    <source>
        <dbReference type="ARBA" id="ARBA00022967"/>
    </source>
</evidence>
<protein>
    <submittedName>
        <fullName evidence="7">Iron complex transport system ATP-binding protein</fullName>
    </submittedName>
</protein>
<dbReference type="OrthoDB" id="9809450at2"/>
<comment type="function">
    <text evidence="5">Part of the ABC transporter complex HmuTUV involved in hemin import. Responsible for energy coupling to the transport system.</text>
</comment>
<evidence type="ECO:0000256" key="2">
    <source>
        <dbReference type="ARBA" id="ARBA00022741"/>
    </source>
</evidence>
<evidence type="ECO:0000256" key="3">
    <source>
        <dbReference type="ARBA" id="ARBA00022840"/>
    </source>
</evidence>
<reference evidence="7 8" key="1">
    <citation type="submission" date="2017-02" db="EMBL/GenBank/DDBJ databases">
        <authorList>
            <person name="Peterson S.W."/>
        </authorList>
    </citation>
    <scope>NUCLEOTIDE SEQUENCE [LARGE SCALE GENOMIC DNA]</scope>
    <source>
        <strain evidence="7 8">DSM 18034</strain>
    </source>
</reference>
<dbReference type="CDD" id="cd03214">
    <property type="entry name" value="ABC_Iron-Siderophores_B12_Hemin"/>
    <property type="match status" value="1"/>
</dbReference>
<dbReference type="PROSITE" id="PS00211">
    <property type="entry name" value="ABC_TRANSPORTER_1"/>
    <property type="match status" value="1"/>
</dbReference>
<dbReference type="InterPro" id="IPR003593">
    <property type="entry name" value="AAA+_ATPase"/>
</dbReference>
<dbReference type="GO" id="GO:0005524">
    <property type="term" value="F:ATP binding"/>
    <property type="evidence" value="ECO:0007669"/>
    <property type="project" value="UniProtKB-KW"/>
</dbReference>
<dbReference type="Pfam" id="PF00005">
    <property type="entry name" value="ABC_tran"/>
    <property type="match status" value="1"/>
</dbReference>
<dbReference type="AlphaFoldDB" id="A0A1T4W2B1"/>
<evidence type="ECO:0000313" key="7">
    <source>
        <dbReference type="EMBL" id="SKA71383.1"/>
    </source>
</evidence>
<dbReference type="InterPro" id="IPR003439">
    <property type="entry name" value="ABC_transporter-like_ATP-bd"/>
</dbReference>
<dbReference type="PANTHER" id="PTHR42794">
    <property type="entry name" value="HEMIN IMPORT ATP-BINDING PROTEIN HMUV"/>
    <property type="match status" value="1"/>
</dbReference>
<dbReference type="RefSeq" id="WP_078684753.1">
    <property type="nucleotide sequence ID" value="NZ_FUYA01000004.1"/>
</dbReference>
<sequence>MIQVQNLSVGYGRRRVLSDVSLSVKPGRMTGLLGPNGSGKTTLMGAMGGVLPVRSGSVQLLDEDGTTRDFLSMDARQRAQVLSFIPQKVQTSFPLRCSTIVMMGRYPHLSSFANYSEDDIIGARQAMERAGIAHLWDRSVDAISGGELQRVLFARALAQKTNIMFLDEPSASLDMAGTVNMFDMLREIADDGGLVFVTVHDLNLAALYCDELIFLKHGEIVGNGRTEDVFTEERLSEIYETPIRVQPHALGKVPQAQAVPRAFRNDALFSGASKLTKRCAG</sequence>
<keyword evidence="2" id="KW-0547">Nucleotide-binding</keyword>
<dbReference type="InterPro" id="IPR017871">
    <property type="entry name" value="ABC_transporter-like_CS"/>
</dbReference>
<evidence type="ECO:0000256" key="1">
    <source>
        <dbReference type="ARBA" id="ARBA00022448"/>
    </source>
</evidence>
<dbReference type="InterPro" id="IPR027417">
    <property type="entry name" value="P-loop_NTPase"/>
</dbReference>
<dbReference type="Proteomes" id="UP000189733">
    <property type="component" value="Unassembled WGS sequence"/>
</dbReference>
<evidence type="ECO:0000259" key="6">
    <source>
        <dbReference type="PROSITE" id="PS50893"/>
    </source>
</evidence>
<name>A0A1T4W2B1_9BACT</name>
<evidence type="ECO:0000313" key="8">
    <source>
        <dbReference type="Proteomes" id="UP000189733"/>
    </source>
</evidence>
<accession>A0A1T4W2B1</accession>
<dbReference type="EMBL" id="FUYA01000004">
    <property type="protein sequence ID" value="SKA71383.1"/>
    <property type="molecule type" value="Genomic_DNA"/>
</dbReference>
<dbReference type="GO" id="GO:0016887">
    <property type="term" value="F:ATP hydrolysis activity"/>
    <property type="evidence" value="ECO:0007669"/>
    <property type="project" value="InterPro"/>
</dbReference>
<keyword evidence="8" id="KW-1185">Reference proteome</keyword>
<keyword evidence="1" id="KW-0813">Transport</keyword>
<gene>
    <name evidence="7" type="ORF">SAMN02745702_01467</name>
</gene>
<dbReference type="PROSITE" id="PS50893">
    <property type="entry name" value="ABC_TRANSPORTER_2"/>
    <property type="match status" value="1"/>
</dbReference>